<comment type="similarity">
    <text evidence="2">Belongs to the CpsD/CapB family.</text>
</comment>
<dbReference type="Pfam" id="PF13614">
    <property type="entry name" value="AAA_31"/>
    <property type="match status" value="1"/>
</dbReference>
<evidence type="ECO:0000313" key="18">
    <source>
        <dbReference type="Proteomes" id="UP000188946"/>
    </source>
</evidence>
<dbReference type="Gene3D" id="3.40.50.300">
    <property type="entry name" value="P-loop containing nucleotide triphosphate hydrolases"/>
    <property type="match status" value="1"/>
</dbReference>
<dbReference type="PANTHER" id="PTHR32309:SF13">
    <property type="entry name" value="FERRIC ENTEROBACTIN TRANSPORT PROTEIN FEPE"/>
    <property type="match status" value="1"/>
</dbReference>
<dbReference type="GO" id="GO:0005886">
    <property type="term" value="C:plasma membrane"/>
    <property type="evidence" value="ECO:0007669"/>
    <property type="project" value="TreeGrafter"/>
</dbReference>
<evidence type="ECO:0000256" key="12">
    <source>
        <dbReference type="ARBA" id="ARBA00024964"/>
    </source>
</evidence>
<comment type="catalytic activity">
    <reaction evidence="13">
        <text>L-tyrosyl-[protein] + ATP = O-phospho-L-tyrosyl-[protein] + ADP + H(+)</text>
        <dbReference type="Rhea" id="RHEA:10596"/>
        <dbReference type="Rhea" id="RHEA-COMP:10136"/>
        <dbReference type="Rhea" id="RHEA-COMP:20101"/>
        <dbReference type="ChEBI" id="CHEBI:15378"/>
        <dbReference type="ChEBI" id="CHEBI:30616"/>
        <dbReference type="ChEBI" id="CHEBI:46858"/>
        <dbReference type="ChEBI" id="CHEBI:61978"/>
        <dbReference type="ChEBI" id="CHEBI:456216"/>
        <dbReference type="EC" id="2.7.10.2"/>
    </reaction>
</comment>
<keyword evidence="5" id="KW-0808">Transferase</keyword>
<feature type="domain" description="AAA" evidence="14">
    <location>
        <begin position="35"/>
        <end position="164"/>
    </location>
</feature>
<sequence length="227" mass="24805">MPFLTISRKKLEGFKKAEEYYNALRINIQLSGADMKTIVITSVEPNEGKSMTSSYLALSFAKAGYRTLLLDADIRNSVMTGTFKARGKITGLTEYLVGAADLSQGLCDTDMEQLSVIVAGTTSPNPAALLQSDRFTQLMGILRQHYDYIIVDTAPVGVVVDAIVVTQQCDASILVTSAGNVRQKTLAKAKEQLEQTHKPFLGVVLNKYQPQSAQYGMYGVYGKYGKI</sequence>
<dbReference type="PANTHER" id="PTHR32309">
    <property type="entry name" value="TYROSINE-PROTEIN KINASE"/>
    <property type="match status" value="1"/>
</dbReference>
<proteinExistence type="inferred from homology"/>
<keyword evidence="8" id="KW-0067">ATP-binding</keyword>
<keyword evidence="6" id="KW-0547">Nucleotide-binding</keyword>
<dbReference type="CDD" id="cd05387">
    <property type="entry name" value="BY-kinase"/>
    <property type="match status" value="1"/>
</dbReference>
<evidence type="ECO:0000313" key="17">
    <source>
        <dbReference type="Proteomes" id="UP000188600"/>
    </source>
</evidence>
<evidence type="ECO:0000256" key="10">
    <source>
        <dbReference type="ARBA" id="ARBA00023137"/>
    </source>
</evidence>
<comment type="caution">
    <text evidence="15">The sequence shown here is derived from an EMBL/GenBank/DDBJ whole genome shotgun (WGS) entry which is preliminary data.</text>
</comment>
<keyword evidence="10" id="KW-0829">Tyrosine-protein kinase</keyword>
<dbReference type="AlphaFoldDB" id="A0AB36JRE7"/>
<organism evidence="15 17">
    <name type="scientific">Streptococcus azizii</name>
    <dbReference type="NCBI Taxonomy" id="1579424"/>
    <lineage>
        <taxon>Bacteria</taxon>
        <taxon>Bacillati</taxon>
        <taxon>Bacillota</taxon>
        <taxon>Bacilli</taxon>
        <taxon>Lactobacillales</taxon>
        <taxon>Streptococcaceae</taxon>
        <taxon>Streptococcus</taxon>
    </lineage>
</organism>
<dbReference type="InterPro" id="IPR005702">
    <property type="entry name" value="Wzc-like_C"/>
</dbReference>
<dbReference type="EMBL" id="MSPT01000005">
    <property type="protein sequence ID" value="ONK28374.1"/>
    <property type="molecule type" value="Genomic_DNA"/>
</dbReference>
<keyword evidence="9" id="KW-0972">Capsule biogenesis/degradation</keyword>
<dbReference type="InterPro" id="IPR027417">
    <property type="entry name" value="P-loop_NTPase"/>
</dbReference>
<evidence type="ECO:0000256" key="9">
    <source>
        <dbReference type="ARBA" id="ARBA00022903"/>
    </source>
</evidence>
<evidence type="ECO:0000256" key="3">
    <source>
        <dbReference type="ARBA" id="ARBA00011903"/>
    </source>
</evidence>
<dbReference type="EMBL" id="MSPR01000005">
    <property type="protein sequence ID" value="ONK30175.1"/>
    <property type="molecule type" value="Genomic_DNA"/>
</dbReference>
<evidence type="ECO:0000256" key="2">
    <source>
        <dbReference type="ARBA" id="ARBA00007316"/>
    </source>
</evidence>
<dbReference type="GO" id="GO:0000271">
    <property type="term" value="P:polysaccharide biosynthetic process"/>
    <property type="evidence" value="ECO:0007669"/>
    <property type="project" value="UniProtKB-KW"/>
</dbReference>
<evidence type="ECO:0000313" key="15">
    <source>
        <dbReference type="EMBL" id="ONK28374.1"/>
    </source>
</evidence>
<keyword evidence="7 15" id="KW-0418">Kinase</keyword>
<evidence type="ECO:0000256" key="1">
    <source>
        <dbReference type="ARBA" id="ARBA00005132"/>
    </source>
</evidence>
<protein>
    <recommendedName>
        <fullName evidence="4">Tyrosine-protein kinase CpsD</fullName>
        <ecNumber evidence="3">2.7.10.2</ecNumber>
    </recommendedName>
</protein>
<evidence type="ECO:0000256" key="6">
    <source>
        <dbReference type="ARBA" id="ARBA00022741"/>
    </source>
</evidence>
<evidence type="ECO:0000256" key="8">
    <source>
        <dbReference type="ARBA" id="ARBA00022840"/>
    </source>
</evidence>
<dbReference type="GO" id="GO:0005524">
    <property type="term" value="F:ATP binding"/>
    <property type="evidence" value="ECO:0007669"/>
    <property type="project" value="UniProtKB-KW"/>
</dbReference>
<keyword evidence="18" id="KW-1185">Reference proteome</keyword>
<name>A0AB36JRE7_9STRE</name>
<evidence type="ECO:0000256" key="13">
    <source>
        <dbReference type="ARBA" id="ARBA00051245"/>
    </source>
</evidence>
<dbReference type="InterPro" id="IPR050445">
    <property type="entry name" value="Bact_polysacc_biosynth/exp"/>
</dbReference>
<evidence type="ECO:0000256" key="5">
    <source>
        <dbReference type="ARBA" id="ARBA00022679"/>
    </source>
</evidence>
<comment type="function">
    <text evidence="12">Involved in the regulation of capsular polysaccharide biosynthesis. Autophosphorylation of CpsD attenuates its activity and reduces the level of encapsulation. May be part of a complex that directs the coordinated polymerization and export to the cell surface of the capsular polysaccharide.</text>
</comment>
<dbReference type="Proteomes" id="UP000188600">
    <property type="component" value="Unassembled WGS sequence"/>
</dbReference>
<keyword evidence="11" id="KW-0270">Exopolysaccharide synthesis</keyword>
<dbReference type="Proteomes" id="UP000188946">
    <property type="component" value="Unassembled WGS sequence"/>
</dbReference>
<reference evidence="17 18" key="1">
    <citation type="submission" date="2016-12" db="EMBL/GenBank/DDBJ databases">
        <authorList>
            <person name="Gulvik C.A."/>
        </authorList>
    </citation>
    <scope>NUCLEOTIDE SEQUENCE [LARGE SCALE GENOMIC DNA]</scope>
    <source>
        <strain evidence="16 18">12-5202</strain>
        <strain evidence="15 17">12-5291</strain>
    </source>
</reference>
<evidence type="ECO:0000256" key="7">
    <source>
        <dbReference type="ARBA" id="ARBA00022777"/>
    </source>
</evidence>
<dbReference type="SUPFAM" id="SSF52540">
    <property type="entry name" value="P-loop containing nucleoside triphosphate hydrolases"/>
    <property type="match status" value="1"/>
</dbReference>
<evidence type="ECO:0000259" key="14">
    <source>
        <dbReference type="Pfam" id="PF13614"/>
    </source>
</evidence>
<accession>A0AB36JRE7</accession>
<evidence type="ECO:0000313" key="16">
    <source>
        <dbReference type="EMBL" id="ONK30175.1"/>
    </source>
</evidence>
<dbReference type="InterPro" id="IPR025669">
    <property type="entry name" value="AAA_dom"/>
</dbReference>
<dbReference type="EC" id="2.7.10.2" evidence="3"/>
<gene>
    <name evidence="16" type="ORF">BVE84_03695</name>
    <name evidence="15" type="ORF">BVE86_03235</name>
</gene>
<evidence type="ECO:0000256" key="11">
    <source>
        <dbReference type="ARBA" id="ARBA00023169"/>
    </source>
</evidence>
<dbReference type="NCBIfam" id="TIGR01007">
    <property type="entry name" value="eps_fam"/>
    <property type="match status" value="1"/>
</dbReference>
<evidence type="ECO:0000256" key="4">
    <source>
        <dbReference type="ARBA" id="ARBA00019200"/>
    </source>
</evidence>
<dbReference type="GO" id="GO:0004715">
    <property type="term" value="F:non-membrane spanning protein tyrosine kinase activity"/>
    <property type="evidence" value="ECO:0007669"/>
    <property type="project" value="UniProtKB-EC"/>
</dbReference>
<comment type="pathway">
    <text evidence="1">Capsule biogenesis; capsule polysaccharide biosynthesis.</text>
</comment>
<dbReference type="RefSeq" id="WP_076995743.1">
    <property type="nucleotide sequence ID" value="NZ_MSPR01000005.1"/>
</dbReference>